<protein>
    <submittedName>
        <fullName evidence="1">Uncharacterized protein</fullName>
    </submittedName>
</protein>
<dbReference type="Pfam" id="PF22387">
    <property type="entry name" value="PhiCb5_coat"/>
    <property type="match status" value="1"/>
</dbReference>
<organism evidence="1">
    <name type="scientific">Leviviridae sp</name>
    <dbReference type="NCBI Taxonomy" id="2027243"/>
    <lineage>
        <taxon>Viruses</taxon>
        <taxon>Riboviria</taxon>
        <taxon>Orthornavirae</taxon>
        <taxon>Lenarviricota</taxon>
        <taxon>Leviviricetes</taxon>
        <taxon>Norzivirales</taxon>
        <taxon>Fiersviridae</taxon>
    </lineage>
</organism>
<dbReference type="Gene3D" id="2.40.160.220">
    <property type="match status" value="1"/>
</dbReference>
<dbReference type="EMBL" id="MN036090">
    <property type="protein sequence ID" value="QDH91212.1"/>
    <property type="molecule type" value="Genomic_RNA"/>
</dbReference>
<reference evidence="1" key="1">
    <citation type="submission" date="2019-05" db="EMBL/GenBank/DDBJ databases">
        <title>Metatranscriptomic reconstruction reveals RNA viruses with the potential to shape carbon cycling in soil.</title>
        <authorList>
            <person name="Starr E.P."/>
            <person name="Nuccio E."/>
            <person name="Pett-Ridge J."/>
            <person name="Banfield J.F."/>
            <person name="Firestone M.K."/>
        </authorList>
    </citation>
    <scope>NUCLEOTIDE SEQUENCE</scope>
    <source>
        <strain evidence="1">H2_Bulk_34_1670</strain>
    </source>
</reference>
<dbReference type="InterPro" id="IPR054457">
    <property type="entry name" value="PhiCb5_coat"/>
</dbReference>
<gene>
    <name evidence="1" type="ORF">H2Bulk341670_000002</name>
</gene>
<name>A0A514DC82_9VIRU</name>
<evidence type="ECO:0000313" key="1">
    <source>
        <dbReference type="EMBL" id="QDH91212.1"/>
    </source>
</evidence>
<sequence>MFANTLTLTINAVAKVLTRVNQDNFGSFYKFADGVEAITMQIRHTTDTVKGGVSINRHNVYVERTVFATPTTTEKYWSMTATLRDRVGSDPTVLLQSWVGFSTLLATLDDGLVVGEN</sequence>
<proteinExistence type="predicted"/>
<accession>A0A514DC82</accession>